<dbReference type="GO" id="GO:0046820">
    <property type="term" value="F:4-amino-4-deoxychorismate synthase activity"/>
    <property type="evidence" value="ECO:0007669"/>
    <property type="project" value="TreeGrafter"/>
</dbReference>
<dbReference type="EMBL" id="CAFBLS010000245">
    <property type="protein sequence ID" value="CAB4884719.1"/>
    <property type="molecule type" value="Genomic_DNA"/>
</dbReference>
<feature type="domain" description="Chorismate-utilising enzyme C-terminal" evidence="1">
    <location>
        <begin position="1"/>
        <end position="140"/>
    </location>
</feature>
<evidence type="ECO:0000259" key="1">
    <source>
        <dbReference type="Pfam" id="PF00425"/>
    </source>
</evidence>
<sequence length="157" mass="16771">MIVDLMRNDFSRICRTGSVAVPSLLRVEHHPGLVHLVSDVTGELSPDVGWKGIYDATFPPGSVTGAPKSSALRLIDALESTPRGPYCGAFGWVDADARTASLGVTIRTFWTEGDILKFGTGAGITWGSDPAAEWRETQLKAERLISLASGVWQGDAS</sequence>
<name>A0A6J7EX58_9ZZZZ</name>
<dbReference type="PANTHER" id="PTHR11236:SF50">
    <property type="entry name" value="AMINODEOXYCHORISMATE SYNTHASE COMPONENT 1"/>
    <property type="match status" value="1"/>
</dbReference>
<dbReference type="AlphaFoldDB" id="A0A6J7EX58"/>
<evidence type="ECO:0000313" key="2">
    <source>
        <dbReference type="EMBL" id="CAB4884719.1"/>
    </source>
</evidence>
<organism evidence="2">
    <name type="scientific">freshwater metagenome</name>
    <dbReference type="NCBI Taxonomy" id="449393"/>
    <lineage>
        <taxon>unclassified sequences</taxon>
        <taxon>metagenomes</taxon>
        <taxon>ecological metagenomes</taxon>
    </lineage>
</organism>
<dbReference type="PRINTS" id="PR00095">
    <property type="entry name" value="ANTSNTHASEI"/>
</dbReference>
<proteinExistence type="predicted"/>
<dbReference type="InterPro" id="IPR005801">
    <property type="entry name" value="ADC_synthase"/>
</dbReference>
<protein>
    <submittedName>
        <fullName evidence="2">Unannotated protein</fullName>
    </submittedName>
</protein>
<dbReference type="GO" id="GO:0000162">
    <property type="term" value="P:L-tryptophan biosynthetic process"/>
    <property type="evidence" value="ECO:0007669"/>
    <property type="project" value="TreeGrafter"/>
</dbReference>
<dbReference type="Pfam" id="PF00425">
    <property type="entry name" value="Chorismate_bind"/>
    <property type="match status" value="1"/>
</dbReference>
<reference evidence="2" key="1">
    <citation type="submission" date="2020-05" db="EMBL/GenBank/DDBJ databases">
        <authorList>
            <person name="Chiriac C."/>
            <person name="Salcher M."/>
            <person name="Ghai R."/>
            <person name="Kavagutti S V."/>
        </authorList>
    </citation>
    <scope>NUCLEOTIDE SEQUENCE</scope>
</reference>
<dbReference type="InterPro" id="IPR015890">
    <property type="entry name" value="Chorismate_C"/>
</dbReference>
<dbReference type="PANTHER" id="PTHR11236">
    <property type="entry name" value="AMINOBENZOATE/ANTHRANILATE SYNTHASE"/>
    <property type="match status" value="1"/>
</dbReference>
<gene>
    <name evidence="2" type="ORF">UFOPK3402_01658</name>
</gene>
<dbReference type="InterPro" id="IPR019999">
    <property type="entry name" value="Anth_synth_I-like"/>
</dbReference>
<dbReference type="Gene3D" id="3.60.120.10">
    <property type="entry name" value="Anthranilate synthase"/>
    <property type="match status" value="1"/>
</dbReference>
<accession>A0A6J7EX58</accession>
<dbReference type="SUPFAM" id="SSF56322">
    <property type="entry name" value="ADC synthase"/>
    <property type="match status" value="1"/>
</dbReference>